<reference evidence="2 3" key="1">
    <citation type="submission" date="2017-06" db="EMBL/GenBank/DDBJ databases">
        <authorList>
            <person name="Kim H.J."/>
            <person name="Triplett B.A."/>
        </authorList>
    </citation>
    <scope>NUCLEOTIDE SEQUENCE [LARGE SCALE GENOMIC DNA]</scope>
    <source>
        <strain evidence="2 3">DSM 19307</strain>
    </source>
</reference>
<dbReference type="CDD" id="cd02440">
    <property type="entry name" value="AdoMet_MTases"/>
    <property type="match status" value="1"/>
</dbReference>
<dbReference type="Pfam" id="PF13847">
    <property type="entry name" value="Methyltransf_31"/>
    <property type="match status" value="1"/>
</dbReference>
<protein>
    <submittedName>
        <fullName evidence="2">Methyltransferase domain-containing protein</fullName>
    </submittedName>
</protein>
<proteinExistence type="predicted"/>
<sequence length="200" mass="22989">MNTRDINNFFGDMDLFLMDVILKGHVKEGTKVLDVGCGEGRNGVYFLRNRFEYHGWDTDESKIKLLSYLAHSLETSNSHFRIGDFRTVESTQKFNFIICSRVLHFAESSEIFLSMWLKLKSLLVDGGIIYASLDSVVDNMIGNNEGEGMFSFPDSKLRFALTTELYNEMKKGFEEIEPLRTLVHHKERAQSFVVLKKLPS</sequence>
<dbReference type="EMBL" id="FZPD01000001">
    <property type="protein sequence ID" value="SNS48015.1"/>
    <property type="molecule type" value="Genomic_DNA"/>
</dbReference>
<dbReference type="InterPro" id="IPR029063">
    <property type="entry name" value="SAM-dependent_MTases_sf"/>
</dbReference>
<dbReference type="AlphaFoldDB" id="A0A239ETN0"/>
<gene>
    <name evidence="2" type="ORF">SAMN05421640_0323</name>
</gene>
<dbReference type="GO" id="GO:0008168">
    <property type="term" value="F:methyltransferase activity"/>
    <property type="evidence" value="ECO:0007669"/>
    <property type="project" value="UniProtKB-KW"/>
</dbReference>
<dbReference type="Gene3D" id="3.40.50.150">
    <property type="entry name" value="Vaccinia Virus protein VP39"/>
    <property type="match status" value="1"/>
</dbReference>
<keyword evidence="2" id="KW-0808">Transferase</keyword>
<dbReference type="Proteomes" id="UP000198393">
    <property type="component" value="Unassembled WGS sequence"/>
</dbReference>
<accession>A0A239ETN0</accession>
<dbReference type="SUPFAM" id="SSF53335">
    <property type="entry name" value="S-adenosyl-L-methionine-dependent methyltransferases"/>
    <property type="match status" value="1"/>
</dbReference>
<name>A0A239ETN0_EKHLU</name>
<dbReference type="InterPro" id="IPR025714">
    <property type="entry name" value="Methyltranfer_dom"/>
</dbReference>
<evidence type="ECO:0000313" key="3">
    <source>
        <dbReference type="Proteomes" id="UP000198393"/>
    </source>
</evidence>
<feature type="domain" description="Methyltransferase" evidence="1">
    <location>
        <begin position="27"/>
        <end position="133"/>
    </location>
</feature>
<keyword evidence="2" id="KW-0489">Methyltransferase</keyword>
<keyword evidence="3" id="KW-1185">Reference proteome</keyword>
<evidence type="ECO:0000313" key="2">
    <source>
        <dbReference type="EMBL" id="SNS48015.1"/>
    </source>
</evidence>
<evidence type="ECO:0000259" key="1">
    <source>
        <dbReference type="Pfam" id="PF13847"/>
    </source>
</evidence>
<organism evidence="2 3">
    <name type="scientific">Ekhidna lutea</name>
    <dbReference type="NCBI Taxonomy" id="447679"/>
    <lineage>
        <taxon>Bacteria</taxon>
        <taxon>Pseudomonadati</taxon>
        <taxon>Bacteroidota</taxon>
        <taxon>Cytophagia</taxon>
        <taxon>Cytophagales</taxon>
        <taxon>Reichenbachiellaceae</taxon>
        <taxon>Ekhidna</taxon>
    </lineage>
</organism>
<dbReference type="GO" id="GO:0032259">
    <property type="term" value="P:methylation"/>
    <property type="evidence" value="ECO:0007669"/>
    <property type="project" value="UniProtKB-KW"/>
</dbReference>